<dbReference type="AlphaFoldDB" id="A0AAV4B6E0"/>
<keyword evidence="5" id="KW-0238">DNA-binding</keyword>
<name>A0AAV4B6E0_9GAST</name>
<evidence type="ECO:0000256" key="1">
    <source>
        <dbReference type="ARBA" id="ARBA00004123"/>
    </source>
</evidence>
<keyword evidence="6" id="KW-0804">Transcription</keyword>
<accession>A0AAV4B6E0</accession>
<comment type="caution">
    <text evidence="11">The sequence shown here is derived from an EMBL/GenBank/DDBJ whole genome shotgun (WGS) entry which is preliminary data.</text>
</comment>
<gene>
    <name evidence="11" type="ORF">PoB_004113000</name>
</gene>
<evidence type="ECO:0000256" key="3">
    <source>
        <dbReference type="ARBA" id="ARBA00013634"/>
    </source>
</evidence>
<comment type="subunit">
    <text evidence="9">Part of the SNAPc complex composed of 5 subunits: SNAPC1, SNAPC2, SNAPC3, SNAPC4 and SNAPC5. SNAPC3 interacts with SNAPC1.</text>
</comment>
<keyword evidence="4" id="KW-0805">Transcription regulation</keyword>
<dbReference type="GO" id="GO:0003681">
    <property type="term" value="F:bent DNA binding"/>
    <property type="evidence" value="ECO:0007669"/>
    <property type="project" value="TreeGrafter"/>
</dbReference>
<evidence type="ECO:0000256" key="5">
    <source>
        <dbReference type="ARBA" id="ARBA00023125"/>
    </source>
</evidence>
<evidence type="ECO:0000256" key="4">
    <source>
        <dbReference type="ARBA" id="ARBA00023015"/>
    </source>
</evidence>
<evidence type="ECO:0000256" key="2">
    <source>
        <dbReference type="ARBA" id="ARBA00010410"/>
    </source>
</evidence>
<dbReference type="PANTHER" id="PTHR13421">
    <property type="entry name" value="SNRNA-ACTIVATING PROTEIN COMPLEX SUBUNIT 3"/>
    <property type="match status" value="1"/>
</dbReference>
<organism evidence="11 12">
    <name type="scientific">Plakobranchus ocellatus</name>
    <dbReference type="NCBI Taxonomy" id="259542"/>
    <lineage>
        <taxon>Eukaryota</taxon>
        <taxon>Metazoa</taxon>
        <taxon>Spiralia</taxon>
        <taxon>Lophotrochozoa</taxon>
        <taxon>Mollusca</taxon>
        <taxon>Gastropoda</taxon>
        <taxon>Heterobranchia</taxon>
        <taxon>Euthyneura</taxon>
        <taxon>Panpulmonata</taxon>
        <taxon>Sacoglossa</taxon>
        <taxon>Placobranchoidea</taxon>
        <taxon>Plakobranchidae</taxon>
        <taxon>Plakobranchus</taxon>
    </lineage>
</organism>
<dbReference type="PANTHER" id="PTHR13421:SF16">
    <property type="entry name" value="SNRNA-ACTIVATING PROTEIN COMPLEX SUBUNIT 3"/>
    <property type="match status" value="1"/>
</dbReference>
<evidence type="ECO:0000256" key="9">
    <source>
        <dbReference type="ARBA" id="ARBA00025958"/>
    </source>
</evidence>
<dbReference type="Pfam" id="PF12251">
    <property type="entry name" value="SNAPC3"/>
    <property type="match status" value="1"/>
</dbReference>
<protein>
    <recommendedName>
        <fullName evidence="3">snRNA-activating protein complex subunit 3</fullName>
    </recommendedName>
    <alternativeName>
        <fullName evidence="10">Small nuclear RNA-activating complex polypeptide 3</fullName>
    </alternativeName>
</protein>
<evidence type="ECO:0000313" key="12">
    <source>
        <dbReference type="Proteomes" id="UP000735302"/>
    </source>
</evidence>
<keyword evidence="12" id="KW-1185">Reference proteome</keyword>
<dbReference type="GO" id="GO:0005634">
    <property type="term" value="C:nucleus"/>
    <property type="evidence" value="ECO:0007669"/>
    <property type="project" value="UniProtKB-SubCell"/>
</dbReference>
<dbReference type="GO" id="GO:0001046">
    <property type="term" value="F:core promoter sequence-specific DNA binding"/>
    <property type="evidence" value="ECO:0007669"/>
    <property type="project" value="TreeGrafter"/>
</dbReference>
<keyword evidence="7" id="KW-0539">Nucleus</keyword>
<dbReference type="Proteomes" id="UP000735302">
    <property type="component" value="Unassembled WGS sequence"/>
</dbReference>
<dbReference type="GO" id="GO:0042796">
    <property type="term" value="P:snRNA transcription by RNA polymerase III"/>
    <property type="evidence" value="ECO:0007669"/>
    <property type="project" value="TreeGrafter"/>
</dbReference>
<comment type="subcellular location">
    <subcellularLocation>
        <location evidence="1">Nucleus</location>
    </subcellularLocation>
</comment>
<evidence type="ECO:0000256" key="8">
    <source>
        <dbReference type="ARBA" id="ARBA00025193"/>
    </source>
</evidence>
<dbReference type="GO" id="GO:0001006">
    <property type="term" value="F:RNA polymerase III type 3 promoter sequence-specific DNA binding"/>
    <property type="evidence" value="ECO:0007669"/>
    <property type="project" value="TreeGrafter"/>
</dbReference>
<dbReference type="InterPro" id="IPR022042">
    <property type="entry name" value="snRNA-activating_su3"/>
</dbReference>
<evidence type="ECO:0000256" key="7">
    <source>
        <dbReference type="ARBA" id="ARBA00023242"/>
    </source>
</evidence>
<dbReference type="EMBL" id="BLXT01004580">
    <property type="protein sequence ID" value="GFO14625.1"/>
    <property type="molecule type" value="Genomic_DNA"/>
</dbReference>
<comment type="function">
    <text evidence="8">Part of the SNAPc complex required for the transcription of both RNA polymerase II and III small-nuclear RNA genes. Binds to the proximal sequence element (PSE), a non-TATA-box basal promoter element common to these 2 types of genes. Recruits TBP and BRF2 to the U6 snRNA TATA box.</text>
</comment>
<evidence type="ECO:0000313" key="11">
    <source>
        <dbReference type="EMBL" id="GFO14625.1"/>
    </source>
</evidence>
<evidence type="ECO:0000256" key="10">
    <source>
        <dbReference type="ARBA" id="ARBA00029606"/>
    </source>
</evidence>
<comment type="similarity">
    <text evidence="2">Belongs to the SNAPC3/SRD2 family.</text>
</comment>
<dbReference type="GO" id="GO:0019185">
    <property type="term" value="C:snRNA-activating protein complex"/>
    <property type="evidence" value="ECO:0007669"/>
    <property type="project" value="TreeGrafter"/>
</dbReference>
<dbReference type="GO" id="GO:0000978">
    <property type="term" value="F:RNA polymerase II cis-regulatory region sequence-specific DNA binding"/>
    <property type="evidence" value="ECO:0007669"/>
    <property type="project" value="TreeGrafter"/>
</dbReference>
<reference evidence="11 12" key="1">
    <citation type="journal article" date="2021" name="Elife">
        <title>Chloroplast acquisition without the gene transfer in kleptoplastic sea slugs, Plakobranchus ocellatus.</title>
        <authorList>
            <person name="Maeda T."/>
            <person name="Takahashi S."/>
            <person name="Yoshida T."/>
            <person name="Shimamura S."/>
            <person name="Takaki Y."/>
            <person name="Nagai Y."/>
            <person name="Toyoda A."/>
            <person name="Suzuki Y."/>
            <person name="Arimoto A."/>
            <person name="Ishii H."/>
            <person name="Satoh N."/>
            <person name="Nishiyama T."/>
            <person name="Hasebe M."/>
            <person name="Maruyama T."/>
            <person name="Minagawa J."/>
            <person name="Obokata J."/>
            <person name="Shigenobu S."/>
        </authorList>
    </citation>
    <scope>NUCLEOTIDE SEQUENCE [LARGE SCALE GENOMIC DNA]</scope>
</reference>
<proteinExistence type="inferred from homology"/>
<sequence length="292" mass="33385">MAERRRRQIEESELVNPREFMSFWGLEAHEASRVGLSSTAKIQKNISAAMNVSEDTVAELEEVCGKKSLFCGTEPKKKESLYRINEQPPQSELQCLRHQIESNKRREEVPSFHVVVKSHMKYSVHDSFMSVIPEGATSKDIDPQFRVEEPNIVLTVEVAKCLLHGAQAQLDMYKSGFFFIENIFYNDLRFPDNKDYSKPIIAWAKDHMPDTEMSTKRMSECTFFDLNIKLGHHYLFTHQGNCEHSVTFTDLRQSLCTRKVACSPCVIRPALIGWCSQRAVSSDFSFACKSGA</sequence>
<evidence type="ECO:0000256" key="6">
    <source>
        <dbReference type="ARBA" id="ARBA00023163"/>
    </source>
</evidence>
<dbReference type="GO" id="GO:0042795">
    <property type="term" value="P:snRNA transcription by RNA polymerase II"/>
    <property type="evidence" value="ECO:0007669"/>
    <property type="project" value="TreeGrafter"/>
</dbReference>